<dbReference type="FunFam" id="3.90.850.10:FF:000002">
    <property type="entry name" value="2-hydroxyhepta-2,4-diene-1,7-dioate isomerase"/>
    <property type="match status" value="1"/>
</dbReference>
<evidence type="ECO:0000313" key="4">
    <source>
        <dbReference type="EMBL" id="CAG8958158.1"/>
    </source>
</evidence>
<proteinExistence type="inferred from homology"/>
<protein>
    <recommendedName>
        <fullName evidence="3">Fumarylacetoacetase-like C-terminal domain-containing protein</fullName>
    </recommendedName>
</protein>
<dbReference type="PANTHER" id="PTHR11820:SF7">
    <property type="entry name" value="ACYLPYRUVASE FAHD1, MITOCHONDRIAL"/>
    <property type="match status" value="1"/>
</dbReference>
<evidence type="ECO:0000256" key="2">
    <source>
        <dbReference type="ARBA" id="ARBA00022723"/>
    </source>
</evidence>
<reference evidence="4" key="1">
    <citation type="submission" date="2021-07" db="EMBL/GenBank/DDBJ databases">
        <authorList>
            <person name="Durling M."/>
        </authorList>
    </citation>
    <scope>NUCLEOTIDE SEQUENCE</scope>
</reference>
<accession>A0A9N9L4T2</accession>
<dbReference type="GO" id="GO:0006107">
    <property type="term" value="P:oxaloacetate metabolic process"/>
    <property type="evidence" value="ECO:0007669"/>
    <property type="project" value="UniProtKB-ARBA"/>
</dbReference>
<dbReference type="AlphaFoldDB" id="A0A9N9L4T2"/>
<dbReference type="EMBL" id="CAJVRL010000081">
    <property type="protein sequence ID" value="CAG8958158.1"/>
    <property type="molecule type" value="Genomic_DNA"/>
</dbReference>
<organism evidence="4 5">
    <name type="scientific">Hymenoscyphus fraxineus</name>
    <dbReference type="NCBI Taxonomy" id="746836"/>
    <lineage>
        <taxon>Eukaryota</taxon>
        <taxon>Fungi</taxon>
        <taxon>Dikarya</taxon>
        <taxon>Ascomycota</taxon>
        <taxon>Pezizomycotina</taxon>
        <taxon>Leotiomycetes</taxon>
        <taxon>Helotiales</taxon>
        <taxon>Helotiaceae</taxon>
        <taxon>Hymenoscyphus</taxon>
    </lineage>
</organism>
<dbReference type="GO" id="GO:0018773">
    <property type="term" value="F:acetylpyruvate hydrolase activity"/>
    <property type="evidence" value="ECO:0007669"/>
    <property type="project" value="TreeGrafter"/>
</dbReference>
<dbReference type="Proteomes" id="UP000696280">
    <property type="component" value="Unassembled WGS sequence"/>
</dbReference>
<evidence type="ECO:0000256" key="1">
    <source>
        <dbReference type="ARBA" id="ARBA00010211"/>
    </source>
</evidence>
<dbReference type="Pfam" id="PF01557">
    <property type="entry name" value="FAA_hydrolase"/>
    <property type="match status" value="1"/>
</dbReference>
<keyword evidence="2" id="KW-0479">Metal-binding</keyword>
<evidence type="ECO:0000313" key="5">
    <source>
        <dbReference type="Proteomes" id="UP000696280"/>
    </source>
</evidence>
<name>A0A9N9L4T2_9HELO</name>
<dbReference type="PANTHER" id="PTHR11820">
    <property type="entry name" value="ACYLPYRUVASE"/>
    <property type="match status" value="1"/>
</dbReference>
<comment type="similarity">
    <text evidence="1">Belongs to the FAH family.</text>
</comment>
<dbReference type="SUPFAM" id="SSF56529">
    <property type="entry name" value="FAH"/>
    <property type="match status" value="1"/>
</dbReference>
<keyword evidence="5" id="KW-1185">Reference proteome</keyword>
<dbReference type="InterPro" id="IPR036663">
    <property type="entry name" value="Fumarylacetoacetase_C_sf"/>
</dbReference>
<sequence length="288" mass="30530">MSIPTWGRLVRFIATDNAQYCGEPVDPEIDVGLAILAKQEVLVKVLDTKSALDIPASFTGEVKTIKELLSPVSAQEVGTIRCIGLNYKDHAAELNFSLPENPDLFMKPASTLNSPTAPILIPPAAAEGADGEVELALVISKDCKNVTSAEALDYVLGYMTANDVTSRGLQPRTSQWGYCKGFDGFCPIGPTLVSTKNIPDPSVLLLKTVLGGKTLQDGKTENMIFSVAEIIAYLSVGTTIPKGTVILTGTPAGIGHSHKPPAYLTEGADLRVWISHGLGTLVNSIALE</sequence>
<dbReference type="GO" id="GO:0046872">
    <property type="term" value="F:metal ion binding"/>
    <property type="evidence" value="ECO:0007669"/>
    <property type="project" value="UniProtKB-KW"/>
</dbReference>
<comment type="caution">
    <text evidence="4">The sequence shown here is derived from an EMBL/GenBank/DDBJ whole genome shotgun (WGS) entry which is preliminary data.</text>
</comment>
<dbReference type="InterPro" id="IPR011234">
    <property type="entry name" value="Fumarylacetoacetase-like_C"/>
</dbReference>
<feature type="domain" description="Fumarylacetoacetase-like C-terminal" evidence="3">
    <location>
        <begin position="79"/>
        <end position="285"/>
    </location>
</feature>
<dbReference type="OrthoDB" id="411064at2759"/>
<evidence type="ECO:0000259" key="3">
    <source>
        <dbReference type="Pfam" id="PF01557"/>
    </source>
</evidence>
<dbReference type="Gene3D" id="3.90.850.10">
    <property type="entry name" value="Fumarylacetoacetase-like, C-terminal domain"/>
    <property type="match status" value="1"/>
</dbReference>
<dbReference type="GO" id="GO:0050163">
    <property type="term" value="F:oxaloacetate tautomerase activity"/>
    <property type="evidence" value="ECO:0007669"/>
    <property type="project" value="UniProtKB-ARBA"/>
</dbReference>
<gene>
    <name evidence="4" type="ORF">HYFRA_00000508</name>
</gene>